<dbReference type="InterPro" id="IPR008979">
    <property type="entry name" value="Galactose-bd-like_sf"/>
</dbReference>
<sequence>MQKGYNYVSFMNPNAPKDFTFDAETDARIRHDYDLTLSELLGEHFLKTSKDFMEKQGLLHRTQTYGLNMDMMSIAGLASIPEMESMLASEANMKIVSSGAHLYNRPLVSSESVVFINRAYMTTPQKTRLAVDKLFAAGANQIIYHGIPYRYFPKDFAKEGWYPFSSSVLGMVNFSSNYGESDIFWKYQKDINQYIQRTQYALRAGKAKTDVLIYFPYMNVDKMPENPTEIMAMGEMVGVEPPLAKAKEQVDEKSKWAEKTWELINQLEAKGITWEWVNDKSIQEAKLTNDKQINIRGNIYQALILSDNSTIELQSAQQIAKLASQGMKFLNSGNLPKKQPSFLNWEENDKKVATLLKSAIQQKNSTQITEKEQVDTWIATLKQTVKFNDSYHFTRQIQREMNDESRIQFIWNKSDQWQTISLSLDKKYTGSYWLNAEDGTITQNANQSKASYQIPPYSSVILYASTKPITDNSLLSKAPVSPTNAKTLLNIEKWAIEADTLKVTNSHLFDWKTNNSFKHLGIEAIYKSSFEINEIDSKKHYLLDLGKVYHTAEVFINGKFAGKRINPPYTLAVDKYLQKGINKIEVRVLPTLLNHFIVEAVKGNSHYRQFKKMDGQLMSNGLVGTVKILEVKE</sequence>
<gene>
    <name evidence="1" type="ORF">VB798_15170</name>
</gene>
<reference evidence="1 2" key="1">
    <citation type="submission" date="2023-12" db="EMBL/GenBank/DDBJ databases">
        <title>Novel species of the genus Arcicella isolated from rivers.</title>
        <authorList>
            <person name="Lu H."/>
        </authorList>
    </citation>
    <scope>NUCLEOTIDE SEQUENCE [LARGE SCALE GENOMIC DNA]</scope>
    <source>
        <strain evidence="1 2">DC25W</strain>
    </source>
</reference>
<comment type="caution">
    <text evidence="1">The sequence shown here is derived from an EMBL/GenBank/DDBJ whole genome shotgun (WGS) entry which is preliminary data.</text>
</comment>
<protein>
    <submittedName>
        <fullName evidence="1">Glycosyl hydrolase</fullName>
    </submittedName>
</protein>
<dbReference type="PANTHER" id="PTHR36848">
    <property type="entry name" value="DNA-BINDING PROTEIN (PUTATIVE SECRETED PROTEIN)-RELATED"/>
    <property type="match status" value="1"/>
</dbReference>
<keyword evidence="1" id="KW-0378">Hydrolase</keyword>
<evidence type="ECO:0000313" key="2">
    <source>
        <dbReference type="Proteomes" id="UP001302222"/>
    </source>
</evidence>
<dbReference type="RefSeq" id="WP_323259793.1">
    <property type="nucleotide sequence ID" value="NZ_JAYGIM010000011.1"/>
</dbReference>
<dbReference type="SUPFAM" id="SSF49785">
    <property type="entry name" value="Galactose-binding domain-like"/>
    <property type="match status" value="1"/>
</dbReference>
<organism evidence="1 2">
    <name type="scientific">Arcicella lustrica</name>
    <dbReference type="NCBI Taxonomy" id="2984196"/>
    <lineage>
        <taxon>Bacteria</taxon>
        <taxon>Pseudomonadati</taxon>
        <taxon>Bacteroidota</taxon>
        <taxon>Cytophagia</taxon>
        <taxon>Cytophagales</taxon>
        <taxon>Flectobacillaceae</taxon>
        <taxon>Arcicella</taxon>
    </lineage>
</organism>
<name>A0ABU5SKW5_9BACT</name>
<evidence type="ECO:0000313" key="1">
    <source>
        <dbReference type="EMBL" id="MEA5427932.1"/>
    </source>
</evidence>
<dbReference type="PANTHER" id="PTHR36848:SF2">
    <property type="entry name" value="SECRETED PROTEIN"/>
    <property type="match status" value="1"/>
</dbReference>
<dbReference type="GO" id="GO:0016787">
    <property type="term" value="F:hydrolase activity"/>
    <property type="evidence" value="ECO:0007669"/>
    <property type="project" value="UniProtKB-KW"/>
</dbReference>
<keyword evidence="2" id="KW-1185">Reference proteome</keyword>
<dbReference type="InterPro" id="IPR053161">
    <property type="entry name" value="Ulvan_degrading_GH"/>
</dbReference>
<proteinExistence type="predicted"/>
<dbReference type="Gene3D" id="2.60.120.260">
    <property type="entry name" value="Galactose-binding domain-like"/>
    <property type="match status" value="1"/>
</dbReference>
<dbReference type="Pfam" id="PF17132">
    <property type="entry name" value="Glyco_hydro_106"/>
    <property type="match status" value="1"/>
</dbReference>
<dbReference type="Proteomes" id="UP001302222">
    <property type="component" value="Unassembled WGS sequence"/>
</dbReference>
<dbReference type="NCBIfam" id="NF045579">
    <property type="entry name" value="rhamnoside_JR"/>
    <property type="match status" value="1"/>
</dbReference>
<accession>A0ABU5SKW5</accession>
<dbReference type="EMBL" id="JAYGIM010000011">
    <property type="protein sequence ID" value="MEA5427932.1"/>
    <property type="molecule type" value="Genomic_DNA"/>
</dbReference>